<name>A0A9N9LCV0_9HELO</name>
<evidence type="ECO:0000313" key="9">
    <source>
        <dbReference type="Proteomes" id="UP000701801"/>
    </source>
</evidence>
<dbReference type="GO" id="GO:0005737">
    <property type="term" value="C:cytoplasm"/>
    <property type="evidence" value="ECO:0007669"/>
    <property type="project" value="UniProtKB-SubCell"/>
</dbReference>
<keyword evidence="9" id="KW-1185">Reference proteome</keyword>
<evidence type="ECO:0000313" key="8">
    <source>
        <dbReference type="EMBL" id="CAG8972889.1"/>
    </source>
</evidence>
<dbReference type="GO" id="GO:0016279">
    <property type="term" value="F:protein-lysine N-methyltransferase activity"/>
    <property type="evidence" value="ECO:0007669"/>
    <property type="project" value="UniProtKB-UniRule"/>
</dbReference>
<dbReference type="OrthoDB" id="206354at2759"/>
<dbReference type="EMBL" id="CAJVRM010000057">
    <property type="protein sequence ID" value="CAG8972889.1"/>
    <property type="molecule type" value="Genomic_DNA"/>
</dbReference>
<dbReference type="AlphaFoldDB" id="A0A9N9LCV0"/>
<protein>
    <recommendedName>
        <fullName evidence="5">Protein-lysine N-methyltransferase EFM5</fullName>
        <ecNumber evidence="5">2.1.1.-</ecNumber>
    </recommendedName>
    <alternativeName>
        <fullName evidence="5">Elongation factor methyltransferase 5</fullName>
    </alternativeName>
</protein>
<dbReference type="GO" id="GO:0032259">
    <property type="term" value="P:methylation"/>
    <property type="evidence" value="ECO:0007669"/>
    <property type="project" value="UniProtKB-KW"/>
</dbReference>
<keyword evidence="3 5" id="KW-0489">Methyltransferase</keyword>
<evidence type="ECO:0000256" key="3">
    <source>
        <dbReference type="ARBA" id="ARBA00022603"/>
    </source>
</evidence>
<dbReference type="InterPro" id="IPR041370">
    <property type="entry name" value="Mlase_EEF1AKMT1/ZCCHC4"/>
</dbReference>
<evidence type="ECO:0000256" key="4">
    <source>
        <dbReference type="ARBA" id="ARBA00022679"/>
    </source>
</evidence>
<evidence type="ECO:0000256" key="2">
    <source>
        <dbReference type="ARBA" id="ARBA00022490"/>
    </source>
</evidence>
<organism evidence="8 9">
    <name type="scientific">Hymenoscyphus albidus</name>
    <dbReference type="NCBI Taxonomy" id="595503"/>
    <lineage>
        <taxon>Eukaryota</taxon>
        <taxon>Fungi</taxon>
        <taxon>Dikarya</taxon>
        <taxon>Ascomycota</taxon>
        <taxon>Pezizomycotina</taxon>
        <taxon>Leotiomycetes</taxon>
        <taxon>Helotiales</taxon>
        <taxon>Helotiaceae</taxon>
        <taxon>Hymenoscyphus</taxon>
    </lineage>
</organism>
<gene>
    <name evidence="5" type="primary">EFM5</name>
    <name evidence="8" type="ORF">HYALB_00001309</name>
</gene>
<dbReference type="Pfam" id="PF10237">
    <property type="entry name" value="N6-adenineMlase"/>
    <property type="match status" value="1"/>
</dbReference>
<reference evidence="8" key="1">
    <citation type="submission" date="2021-07" db="EMBL/GenBank/DDBJ databases">
        <authorList>
            <person name="Durling M."/>
        </authorList>
    </citation>
    <scope>NUCLEOTIDE SEQUENCE</scope>
</reference>
<comment type="caution">
    <text evidence="8">The sequence shown here is derived from an EMBL/GenBank/DDBJ whole genome shotgun (WGS) entry which is preliminary data.</text>
</comment>
<evidence type="ECO:0000256" key="5">
    <source>
        <dbReference type="HAMAP-Rule" id="MF_03187"/>
    </source>
</evidence>
<sequence length="287" mass="32291">MSSEDDEPLVLSGGALDALKEFYADRDALQKKFEDLRTAAEEEYEDGKEGKEGMKVKVWSMEAFGEDWGVSQFWYSDETATIIAKELLEGATAKTQIAAVSAPSVFIQLKNQLNQSPLPPSERPKIWLLEYDKRFKVFANEFVYYDFNNPLKLPPTMKSTITRFIIDPPFLNEDCQTKAAQSVSYLSKSWSSPAPSPSTSTSTFPETRPKIIVCTGERMQPLIHKIYAPVGIRTTTFLPVHDKGLSNEFFCYSNSEGEAWKFRSEEEEDGDGEKGGKDGKEGESKKE</sequence>
<accession>A0A9N9LCV0</accession>
<feature type="coiled-coil region" evidence="6">
    <location>
        <begin position="19"/>
        <end position="46"/>
    </location>
</feature>
<evidence type="ECO:0000256" key="7">
    <source>
        <dbReference type="SAM" id="MobiDB-lite"/>
    </source>
</evidence>
<dbReference type="Proteomes" id="UP000701801">
    <property type="component" value="Unassembled WGS sequence"/>
</dbReference>
<keyword evidence="4 5" id="KW-0808">Transferase</keyword>
<keyword evidence="2 5" id="KW-0963">Cytoplasm</keyword>
<proteinExistence type="inferred from homology"/>
<feature type="compositionally biased region" description="Basic and acidic residues" evidence="7">
    <location>
        <begin position="272"/>
        <end position="287"/>
    </location>
</feature>
<comment type="similarity">
    <text evidence="5">Belongs to the class I-like SAM-binding methyltransferase superfamily. EFM5 family.</text>
</comment>
<dbReference type="HAMAP" id="MF_03187">
    <property type="entry name" value="Methyltr_EFM5"/>
    <property type="match status" value="1"/>
</dbReference>
<evidence type="ECO:0000256" key="1">
    <source>
        <dbReference type="ARBA" id="ARBA00004496"/>
    </source>
</evidence>
<dbReference type="InterPro" id="IPR019369">
    <property type="entry name" value="Efm5/EEF1AKMT1"/>
</dbReference>
<dbReference type="EC" id="2.1.1.-" evidence="5"/>
<comment type="function">
    <text evidence="5">S-adenosyl-L-methionine-dependent protein-lysine N-methyltransferase that trimethylates elongation factor 1-alpha at 'Lys-79'.</text>
</comment>
<dbReference type="PANTHER" id="PTHR13200:SF0">
    <property type="entry name" value="EEF1A LYSINE METHYLTRANSFERASE 1"/>
    <property type="match status" value="1"/>
</dbReference>
<evidence type="ECO:0000256" key="6">
    <source>
        <dbReference type="SAM" id="Coils"/>
    </source>
</evidence>
<dbReference type="PANTHER" id="PTHR13200">
    <property type="entry name" value="EEF1A LYSINE METHYLTRANSFERASE 1"/>
    <property type="match status" value="1"/>
</dbReference>
<comment type="subcellular location">
    <subcellularLocation>
        <location evidence="1 5">Cytoplasm</location>
    </subcellularLocation>
</comment>
<keyword evidence="6" id="KW-0175">Coiled coil</keyword>
<feature type="region of interest" description="Disordered" evidence="7">
    <location>
        <begin position="262"/>
        <end position="287"/>
    </location>
</feature>